<keyword evidence="4" id="KW-1185">Reference proteome</keyword>
<dbReference type="Gene3D" id="2.30.42.10">
    <property type="match status" value="1"/>
</dbReference>
<evidence type="ECO:0000313" key="3">
    <source>
        <dbReference type="EMBL" id="KAK1740785.1"/>
    </source>
</evidence>
<evidence type="ECO:0000313" key="4">
    <source>
        <dbReference type="Proteomes" id="UP001224775"/>
    </source>
</evidence>
<sequence length="534" mass="57064">MFNFLDSFCGVEVKEEPTSPAAVSVPEKEVVVPATHEADSKIQEHDVKNAAATKITLKPVDPMDATNYLTAHLTRPMGILFEENYDVQHGGAFLAEINEGGSAAADGSICRGDQLIAIGEKRVSGMDFEEVIKIIEGSDINIKLTVFRGPAESLYGPSGASLEWLDEFVAERGEEAALVEEEDLLDDVAAAAADAVGETVKTELFNAVAAAVRDAVGEIDNAGETPVDAEAHVEEESTAEVVEELVVAENEIEADKGTDSEADQEKAADTATVREELVVVENKVDVVDEKVECENDLEKETDVAEAEAEEAVVVDNEVVADEEVGCEVDVEKDAVSATSLIEIEVELGEDEFEADLEKVGDAAADVEAEEALEAAENEGNADELEADQEKEGDTADETLVVVENEVEADVEASSEADVEKEVEKSDEVLVVVENEVDVVDEEVECEADLEKESDTADEALAIVENEIEADEEVSPEIALETDAPTINGAVNEDLLDNHYANTASESVATALASVVEKEISNNAEDSFVDLLEVE</sequence>
<dbReference type="AlphaFoldDB" id="A0AAD8Y848"/>
<dbReference type="InterPro" id="IPR036034">
    <property type="entry name" value="PDZ_sf"/>
</dbReference>
<dbReference type="PROSITE" id="PS50106">
    <property type="entry name" value="PDZ"/>
    <property type="match status" value="1"/>
</dbReference>
<reference evidence="3" key="1">
    <citation type="submission" date="2023-06" db="EMBL/GenBank/DDBJ databases">
        <title>Survivors Of The Sea: Transcriptome response of Skeletonema marinoi to long-term dormancy.</title>
        <authorList>
            <person name="Pinder M.I.M."/>
            <person name="Kourtchenko O."/>
            <person name="Robertson E.K."/>
            <person name="Larsson T."/>
            <person name="Maumus F."/>
            <person name="Osuna-Cruz C.M."/>
            <person name="Vancaester E."/>
            <person name="Stenow R."/>
            <person name="Vandepoele K."/>
            <person name="Ploug H."/>
            <person name="Bruchert V."/>
            <person name="Godhe A."/>
            <person name="Topel M."/>
        </authorList>
    </citation>
    <scope>NUCLEOTIDE SEQUENCE</scope>
    <source>
        <strain evidence="3">R05AC</strain>
    </source>
</reference>
<gene>
    <name evidence="3" type="ORF">QTG54_008880</name>
</gene>
<feature type="compositionally biased region" description="Acidic residues" evidence="1">
    <location>
        <begin position="370"/>
        <end position="386"/>
    </location>
</feature>
<dbReference type="EMBL" id="JATAAI010000015">
    <property type="protein sequence ID" value="KAK1740785.1"/>
    <property type="molecule type" value="Genomic_DNA"/>
</dbReference>
<feature type="region of interest" description="Disordered" evidence="1">
    <location>
        <begin position="370"/>
        <end position="392"/>
    </location>
</feature>
<dbReference type="Proteomes" id="UP001224775">
    <property type="component" value="Unassembled WGS sequence"/>
</dbReference>
<evidence type="ECO:0000256" key="1">
    <source>
        <dbReference type="SAM" id="MobiDB-lite"/>
    </source>
</evidence>
<protein>
    <recommendedName>
        <fullName evidence="2">PDZ domain-containing protein</fullName>
    </recommendedName>
</protein>
<comment type="caution">
    <text evidence="3">The sequence shown here is derived from an EMBL/GenBank/DDBJ whole genome shotgun (WGS) entry which is preliminary data.</text>
</comment>
<dbReference type="SMART" id="SM00228">
    <property type="entry name" value="PDZ"/>
    <property type="match status" value="1"/>
</dbReference>
<dbReference type="CDD" id="cd00136">
    <property type="entry name" value="PDZ_canonical"/>
    <property type="match status" value="1"/>
</dbReference>
<proteinExistence type="predicted"/>
<evidence type="ECO:0000259" key="2">
    <source>
        <dbReference type="PROSITE" id="PS50106"/>
    </source>
</evidence>
<dbReference type="Pfam" id="PF00595">
    <property type="entry name" value="PDZ"/>
    <property type="match status" value="1"/>
</dbReference>
<feature type="domain" description="PDZ" evidence="2">
    <location>
        <begin position="77"/>
        <end position="150"/>
    </location>
</feature>
<accession>A0AAD8Y848</accession>
<organism evidence="3 4">
    <name type="scientific">Skeletonema marinoi</name>
    <dbReference type="NCBI Taxonomy" id="267567"/>
    <lineage>
        <taxon>Eukaryota</taxon>
        <taxon>Sar</taxon>
        <taxon>Stramenopiles</taxon>
        <taxon>Ochrophyta</taxon>
        <taxon>Bacillariophyta</taxon>
        <taxon>Coscinodiscophyceae</taxon>
        <taxon>Thalassiosirophycidae</taxon>
        <taxon>Thalassiosirales</taxon>
        <taxon>Skeletonemataceae</taxon>
        <taxon>Skeletonema</taxon>
        <taxon>Skeletonema marinoi-dohrnii complex</taxon>
    </lineage>
</organism>
<dbReference type="SUPFAM" id="SSF50156">
    <property type="entry name" value="PDZ domain-like"/>
    <property type="match status" value="1"/>
</dbReference>
<name>A0AAD8Y848_9STRA</name>
<dbReference type="InterPro" id="IPR001478">
    <property type="entry name" value="PDZ"/>
</dbReference>